<dbReference type="PANTHER" id="PTHR46401:SF2">
    <property type="entry name" value="GLYCOSYLTRANSFERASE WBBK-RELATED"/>
    <property type="match status" value="1"/>
</dbReference>
<dbReference type="InterPro" id="IPR001296">
    <property type="entry name" value="Glyco_trans_1"/>
</dbReference>
<dbReference type="EMBL" id="JAMZMM010000137">
    <property type="protein sequence ID" value="MCP2729719.1"/>
    <property type="molecule type" value="Genomic_DNA"/>
</dbReference>
<organism evidence="3 4">
    <name type="scientific">Limnofasciculus baicalensis BBK-W-15</name>
    <dbReference type="NCBI Taxonomy" id="2699891"/>
    <lineage>
        <taxon>Bacteria</taxon>
        <taxon>Bacillati</taxon>
        <taxon>Cyanobacteriota</taxon>
        <taxon>Cyanophyceae</taxon>
        <taxon>Coleofasciculales</taxon>
        <taxon>Coleofasciculaceae</taxon>
        <taxon>Limnofasciculus</taxon>
        <taxon>Limnofasciculus baicalensis</taxon>
    </lineage>
</organism>
<proteinExistence type="predicted"/>
<sequence length="378" mass="42971">MKLLLIGNYINDQQFSINRFIHLMEKGLTQRGLEVRRIQAEPVLGKLYPSVGGLGKWLGYIDKLLIFPFKLRQSIGWADIVCICDQGFSYYTPYLQDKTHLVICHDMLAIRSALGEIPENPTSWTGQQYQSIILKGLKQAQHIACSSEVTRADVLRLAKVAPQMTTVVEDCLDEKYEMMPKEEAVAQISKFNINPDNPLLVHVGGTQWYKNRLGLLKIFNYLRQQPGLENLRLATVGKPLNETMRQFLDDNNLRQEVIELVALPDKDLRALYSIATALIFPSLQEGFGVPVIEAQACGCPVFTSNRLPMTEICAEAAVYFDPQEYELAAKIIAKNLLNPEKMIEMKQKGFSNAARFTFQRMMESYDKLFHKMVGEVKD</sequence>
<feature type="domain" description="Glycosyl transferase family 1" evidence="2">
    <location>
        <begin position="188"/>
        <end position="349"/>
    </location>
</feature>
<name>A0AAE3KMX8_9CYAN</name>
<comment type="caution">
    <text evidence="3">The sequence shown here is derived from an EMBL/GenBank/DDBJ whole genome shotgun (WGS) entry which is preliminary data.</text>
</comment>
<evidence type="ECO:0000256" key="1">
    <source>
        <dbReference type="ARBA" id="ARBA00022679"/>
    </source>
</evidence>
<dbReference type="RefSeq" id="WP_254012497.1">
    <property type="nucleotide sequence ID" value="NZ_JAMZMM010000137.1"/>
</dbReference>
<reference evidence="3" key="1">
    <citation type="submission" date="2022-06" db="EMBL/GenBank/DDBJ databases">
        <title>New cyanobacteria of genus Symplocastrum in benthos of Lake Baikal.</title>
        <authorList>
            <person name="Sorokovikova E."/>
            <person name="Tikhonova I."/>
            <person name="Krasnopeev A."/>
            <person name="Evseev P."/>
            <person name="Gladkikh A."/>
            <person name="Belykh O."/>
        </authorList>
    </citation>
    <scope>NUCLEOTIDE SEQUENCE</scope>
    <source>
        <strain evidence="3">BBK-W-15</strain>
    </source>
</reference>
<dbReference type="SUPFAM" id="SSF53756">
    <property type="entry name" value="UDP-Glycosyltransferase/glycogen phosphorylase"/>
    <property type="match status" value="1"/>
</dbReference>
<evidence type="ECO:0000313" key="3">
    <source>
        <dbReference type="EMBL" id="MCP2729719.1"/>
    </source>
</evidence>
<dbReference type="Pfam" id="PF00534">
    <property type="entry name" value="Glycos_transf_1"/>
    <property type="match status" value="1"/>
</dbReference>
<dbReference type="Proteomes" id="UP001204953">
    <property type="component" value="Unassembled WGS sequence"/>
</dbReference>
<evidence type="ECO:0000259" key="2">
    <source>
        <dbReference type="Pfam" id="PF00534"/>
    </source>
</evidence>
<dbReference type="Gene3D" id="3.40.50.2000">
    <property type="entry name" value="Glycogen Phosphorylase B"/>
    <property type="match status" value="1"/>
</dbReference>
<keyword evidence="4" id="KW-1185">Reference proteome</keyword>
<dbReference type="AlphaFoldDB" id="A0AAE3KMX8"/>
<gene>
    <name evidence="3" type="ORF">NJ959_14800</name>
</gene>
<dbReference type="GO" id="GO:0016757">
    <property type="term" value="F:glycosyltransferase activity"/>
    <property type="evidence" value="ECO:0007669"/>
    <property type="project" value="InterPro"/>
</dbReference>
<dbReference type="CDD" id="cd03809">
    <property type="entry name" value="GT4_MtfB-like"/>
    <property type="match status" value="1"/>
</dbReference>
<accession>A0AAE3KMX8</accession>
<protein>
    <submittedName>
        <fullName evidence="3">Glycosyltransferase family 4 protein</fullName>
    </submittedName>
</protein>
<evidence type="ECO:0000313" key="4">
    <source>
        <dbReference type="Proteomes" id="UP001204953"/>
    </source>
</evidence>
<dbReference type="PANTHER" id="PTHR46401">
    <property type="entry name" value="GLYCOSYLTRANSFERASE WBBK-RELATED"/>
    <property type="match status" value="1"/>
</dbReference>
<keyword evidence="1" id="KW-0808">Transferase</keyword>